<dbReference type="PROSITE" id="PS51352">
    <property type="entry name" value="THIOREDOXIN_2"/>
    <property type="match status" value="1"/>
</dbReference>
<sequence length="144" mass="16772">MSTSANRKKEDVGLPVGSLLPSQKVKAYTGELYQLDILDKPQIMVFISMYCSFCIDLLPHLSQIQQKHRDYQLMLFSTGDDDDHRDMIDYFKWDFPVFHMDQSEMENWFDITQMPFILVTHWNKVICKGVAYDVVGASQLILNV</sequence>
<protein>
    <submittedName>
        <fullName evidence="2">Methylamine utilization protein</fullName>
    </submittedName>
</protein>
<evidence type="ECO:0000313" key="3">
    <source>
        <dbReference type="Proteomes" id="UP001229409"/>
    </source>
</evidence>
<dbReference type="AlphaFoldDB" id="A0AAP3ZZQ5"/>
<reference evidence="2" key="1">
    <citation type="submission" date="2023-04" db="EMBL/GenBank/DDBJ databases">
        <title>Uncovering the Secrets of Slow-Growing Bacteria in Tropical Savanna Soil through Cultivation and Genomic Analysis.</title>
        <authorList>
            <person name="Goncalves O.S."/>
            <person name="Santana M.F."/>
        </authorList>
    </citation>
    <scope>NUCLEOTIDE SEQUENCE</scope>
    <source>
        <strain evidence="2">ANTI</strain>
    </source>
</reference>
<dbReference type="InterPro" id="IPR013766">
    <property type="entry name" value="Thioredoxin_domain"/>
</dbReference>
<gene>
    <name evidence="2" type="ORF">QDS18_17040</name>
</gene>
<dbReference type="Proteomes" id="UP001229409">
    <property type="component" value="Unassembled WGS sequence"/>
</dbReference>
<proteinExistence type="predicted"/>
<dbReference type="InterPro" id="IPR036249">
    <property type="entry name" value="Thioredoxin-like_sf"/>
</dbReference>
<feature type="domain" description="Thioredoxin" evidence="1">
    <location>
        <begin position="14"/>
        <end position="144"/>
    </location>
</feature>
<comment type="caution">
    <text evidence="2">The sequence shown here is derived from an EMBL/GenBank/DDBJ whole genome shotgun (WGS) entry which is preliminary data.</text>
</comment>
<organism evidence="2 3">
    <name type="scientific">Paenibacillus polymyxa</name>
    <name type="common">Bacillus polymyxa</name>
    <dbReference type="NCBI Taxonomy" id="1406"/>
    <lineage>
        <taxon>Bacteria</taxon>
        <taxon>Bacillati</taxon>
        <taxon>Bacillota</taxon>
        <taxon>Bacilli</taxon>
        <taxon>Bacillales</taxon>
        <taxon>Paenibacillaceae</taxon>
        <taxon>Paenibacillus</taxon>
    </lineage>
</organism>
<dbReference type="Gene3D" id="3.40.30.10">
    <property type="entry name" value="Glutaredoxin"/>
    <property type="match status" value="1"/>
</dbReference>
<name>A0AAP3ZZQ5_PAEPO</name>
<dbReference type="EMBL" id="JARVWT010000007">
    <property type="protein sequence ID" value="MDH2332560.1"/>
    <property type="molecule type" value="Genomic_DNA"/>
</dbReference>
<dbReference type="SUPFAM" id="SSF52833">
    <property type="entry name" value="Thioredoxin-like"/>
    <property type="match status" value="1"/>
</dbReference>
<evidence type="ECO:0000259" key="1">
    <source>
        <dbReference type="PROSITE" id="PS51352"/>
    </source>
</evidence>
<accession>A0AAP3ZZQ5</accession>
<evidence type="ECO:0000313" key="2">
    <source>
        <dbReference type="EMBL" id="MDH2332560.1"/>
    </source>
</evidence>
<dbReference type="RefSeq" id="WP_023986472.1">
    <property type="nucleotide sequence ID" value="NZ_CP109848.1"/>
</dbReference>